<keyword evidence="3" id="KW-1185">Reference proteome</keyword>
<organism evidence="2 3">
    <name type="scientific">Aquincola agrisoli</name>
    <dbReference type="NCBI Taxonomy" id="3119538"/>
    <lineage>
        <taxon>Bacteria</taxon>
        <taxon>Pseudomonadati</taxon>
        <taxon>Pseudomonadota</taxon>
        <taxon>Betaproteobacteria</taxon>
        <taxon>Burkholderiales</taxon>
        <taxon>Sphaerotilaceae</taxon>
        <taxon>Aquincola</taxon>
    </lineage>
</organism>
<dbReference type="Proteomes" id="UP001336250">
    <property type="component" value="Unassembled WGS sequence"/>
</dbReference>
<dbReference type="InterPro" id="IPR036061">
    <property type="entry name" value="CheW-like_dom_sf"/>
</dbReference>
<dbReference type="EMBL" id="JAZIBG010000028">
    <property type="protein sequence ID" value="MEF7614802.1"/>
    <property type="molecule type" value="Genomic_DNA"/>
</dbReference>
<dbReference type="PROSITE" id="PS50851">
    <property type="entry name" value="CHEW"/>
    <property type="match status" value="1"/>
</dbReference>
<dbReference type="Gene3D" id="2.40.50.180">
    <property type="entry name" value="CheA-289, Domain 4"/>
    <property type="match status" value="1"/>
</dbReference>
<dbReference type="GO" id="GO:0007165">
    <property type="term" value="P:signal transduction"/>
    <property type="evidence" value="ECO:0007669"/>
    <property type="project" value="InterPro"/>
</dbReference>
<dbReference type="GO" id="GO:0006935">
    <property type="term" value="P:chemotaxis"/>
    <property type="evidence" value="ECO:0007669"/>
    <property type="project" value="InterPro"/>
</dbReference>
<feature type="domain" description="CheW-like" evidence="1">
    <location>
        <begin position="27"/>
        <end position="176"/>
    </location>
</feature>
<dbReference type="Pfam" id="PF01584">
    <property type="entry name" value="CheW"/>
    <property type="match status" value="1"/>
</dbReference>
<dbReference type="AlphaFoldDB" id="A0AAW9QH85"/>
<reference evidence="2 3" key="1">
    <citation type="submission" date="2024-02" db="EMBL/GenBank/DDBJ databases">
        <title>Genome sequence of Aquincola sp. MAHUQ-54.</title>
        <authorList>
            <person name="Huq M.A."/>
        </authorList>
    </citation>
    <scope>NUCLEOTIDE SEQUENCE [LARGE SCALE GENOMIC DNA]</scope>
    <source>
        <strain evidence="2 3">MAHUQ-54</strain>
    </source>
</reference>
<accession>A0AAW9QH85</accession>
<gene>
    <name evidence="2" type="ORF">V4F39_12840</name>
</gene>
<dbReference type="SMART" id="SM00260">
    <property type="entry name" value="CheW"/>
    <property type="match status" value="1"/>
</dbReference>
<protein>
    <submittedName>
        <fullName evidence="2">Chemotaxis protein CheW</fullName>
    </submittedName>
</protein>
<evidence type="ECO:0000259" key="1">
    <source>
        <dbReference type="PROSITE" id="PS50851"/>
    </source>
</evidence>
<proteinExistence type="predicted"/>
<comment type="caution">
    <text evidence="2">The sequence shown here is derived from an EMBL/GenBank/DDBJ whole genome shotgun (WGS) entry which is preliminary data.</text>
</comment>
<name>A0AAW9QH85_9BURK</name>
<evidence type="ECO:0000313" key="3">
    <source>
        <dbReference type="Proteomes" id="UP001336250"/>
    </source>
</evidence>
<dbReference type="InterPro" id="IPR002545">
    <property type="entry name" value="CheW-lke_dom"/>
</dbReference>
<dbReference type="RefSeq" id="WP_332289860.1">
    <property type="nucleotide sequence ID" value="NZ_JAZIBG010000028.1"/>
</dbReference>
<evidence type="ECO:0000313" key="2">
    <source>
        <dbReference type="EMBL" id="MEF7614802.1"/>
    </source>
</evidence>
<sequence length="181" mass="19523">MADREALRELHARLAERLLAARTQERVASWLAVECRGHGLLFPLQQAGEIFPLVPLLPVPHARPWFVGVANLRGGLHGVVDLAAFLGFGRTEATREGVRDPARLVVLNPSGGLNCALLVERLAGLRNETQLQRDGAGAEDPQSAVRPAFAGALYRDAEGRAWQEILLSALADDPQFLAIAG</sequence>
<dbReference type="SUPFAM" id="SSF50341">
    <property type="entry name" value="CheW-like"/>
    <property type="match status" value="1"/>
</dbReference>